<dbReference type="SUPFAM" id="SSF53474">
    <property type="entry name" value="alpha/beta-Hydrolases"/>
    <property type="match status" value="1"/>
</dbReference>
<dbReference type="AlphaFoldDB" id="A0AA88RP23"/>
<dbReference type="GO" id="GO:0005576">
    <property type="term" value="C:extracellular region"/>
    <property type="evidence" value="ECO:0007669"/>
    <property type="project" value="UniProtKB-SubCell"/>
</dbReference>
<keyword evidence="6" id="KW-0812">Transmembrane</keyword>
<organism evidence="8 9">
    <name type="scientific">Escallonia rubra</name>
    <dbReference type="NCBI Taxonomy" id="112253"/>
    <lineage>
        <taxon>Eukaryota</taxon>
        <taxon>Viridiplantae</taxon>
        <taxon>Streptophyta</taxon>
        <taxon>Embryophyta</taxon>
        <taxon>Tracheophyta</taxon>
        <taxon>Spermatophyta</taxon>
        <taxon>Magnoliopsida</taxon>
        <taxon>eudicotyledons</taxon>
        <taxon>Gunneridae</taxon>
        <taxon>Pentapetalae</taxon>
        <taxon>asterids</taxon>
        <taxon>campanulids</taxon>
        <taxon>Escalloniales</taxon>
        <taxon>Escalloniaceae</taxon>
        <taxon>Escallonia</taxon>
    </lineage>
</organism>
<keyword evidence="9" id="KW-1185">Reference proteome</keyword>
<sequence length="450" mass="51203">MLPSSTISHVGRCFFQKTIGLLVVILQLPFVLVTSFILSSYGAYMLARAVISDFSNEFEQPCSTQSMNPSIPPIVLVHGVLGFGEEKMGRLSNFTGVEKKYEKIFVPDLGSFTSIYDRQRNFLEYRARQLFYYLKGGQVDYGEEHSRACGHSQYGRVYKQAGAQVVRVLQQMLADKAFKGHANTSGNWVASLTSLCGAFNGSTKAYIMGMKPEDWSRVKPISVLQICCLGIILYDWLDISWMKSYYNFGFDHFNISWRKTGVRGLVDCLLGNAGPFASGDWVLPDTTIPGSMHINSQLTTFPNTFYFSYTAKLTKRVRGFIVPTSIPEMNPWFFFEVFLMSLWRYPTDLPPPYEGDEDWWDNDGVLNTISMTHPSLPNEHPHQLVADELNLQPRPGIWCYKTMEAYHSQFLTNAGTEGNQFSQLYDTVFKRCRQLVIKKSPVMVLQDEDD</sequence>
<keyword evidence="6" id="KW-0472">Membrane</keyword>
<evidence type="ECO:0000313" key="9">
    <source>
        <dbReference type="Proteomes" id="UP001187471"/>
    </source>
</evidence>
<dbReference type="Proteomes" id="UP001187471">
    <property type="component" value="Unassembled WGS sequence"/>
</dbReference>
<keyword evidence="4" id="KW-0378">Hydrolase</keyword>
<evidence type="ECO:0000256" key="1">
    <source>
        <dbReference type="ARBA" id="ARBA00004613"/>
    </source>
</evidence>
<feature type="transmembrane region" description="Helical" evidence="6">
    <location>
        <begin position="21"/>
        <end position="47"/>
    </location>
</feature>
<evidence type="ECO:0000313" key="8">
    <source>
        <dbReference type="EMBL" id="KAK2977380.1"/>
    </source>
</evidence>
<dbReference type="InterPro" id="IPR029058">
    <property type="entry name" value="AB_hydrolase_fold"/>
</dbReference>
<gene>
    <name evidence="8" type="ORF">RJ640_013359</name>
</gene>
<accession>A0AA88RP23</accession>
<reference evidence="8" key="1">
    <citation type="submission" date="2022-12" db="EMBL/GenBank/DDBJ databases">
        <title>Draft genome assemblies for two species of Escallonia (Escalloniales).</title>
        <authorList>
            <person name="Chanderbali A."/>
            <person name="Dervinis C."/>
            <person name="Anghel I."/>
            <person name="Soltis D."/>
            <person name="Soltis P."/>
            <person name="Zapata F."/>
        </authorList>
    </citation>
    <scope>NUCLEOTIDE SEQUENCE</scope>
    <source>
        <strain evidence="8">UCBG92.1500</strain>
        <tissue evidence="8">Leaf</tissue>
    </source>
</reference>
<dbReference type="PANTHER" id="PTHR34043:SF3">
    <property type="entry name" value="ALPHA_BETA-HYDROLASES SUPERFAMILY PROTEIN"/>
    <property type="match status" value="1"/>
</dbReference>
<dbReference type="PANTHER" id="PTHR34043">
    <property type="entry name" value="ALPHA/BETA-HYDROLASES SUPERFAMILY PROTEIN"/>
    <property type="match status" value="1"/>
</dbReference>
<dbReference type="GO" id="GO:0016787">
    <property type="term" value="F:hydrolase activity"/>
    <property type="evidence" value="ECO:0007669"/>
    <property type="project" value="UniProtKB-KW"/>
</dbReference>
<keyword evidence="5" id="KW-0443">Lipid metabolism</keyword>
<protein>
    <recommendedName>
        <fullName evidence="7">Lipase-like C-terminal domain-containing protein</fullName>
    </recommendedName>
</protein>
<evidence type="ECO:0000256" key="5">
    <source>
        <dbReference type="ARBA" id="ARBA00023098"/>
    </source>
</evidence>
<evidence type="ECO:0000256" key="2">
    <source>
        <dbReference type="ARBA" id="ARBA00022525"/>
    </source>
</evidence>
<comment type="caution">
    <text evidence="8">The sequence shown here is derived from an EMBL/GenBank/DDBJ whole genome shotgun (WGS) entry which is preliminary data.</text>
</comment>
<evidence type="ECO:0000259" key="7">
    <source>
        <dbReference type="Pfam" id="PF24708"/>
    </source>
</evidence>
<evidence type="ECO:0000256" key="4">
    <source>
        <dbReference type="ARBA" id="ARBA00022801"/>
    </source>
</evidence>
<dbReference type="Pfam" id="PF24708">
    <property type="entry name" value="Lip_C"/>
    <property type="match status" value="1"/>
</dbReference>
<proteinExistence type="predicted"/>
<comment type="subcellular location">
    <subcellularLocation>
        <location evidence="1">Secreted</location>
    </subcellularLocation>
</comment>
<keyword evidence="6" id="KW-1133">Transmembrane helix</keyword>
<evidence type="ECO:0000256" key="6">
    <source>
        <dbReference type="SAM" id="Phobius"/>
    </source>
</evidence>
<dbReference type="Gene3D" id="3.40.50.1820">
    <property type="entry name" value="alpha/beta hydrolase"/>
    <property type="match status" value="1"/>
</dbReference>
<dbReference type="GO" id="GO:0006629">
    <property type="term" value="P:lipid metabolic process"/>
    <property type="evidence" value="ECO:0007669"/>
    <property type="project" value="UniProtKB-KW"/>
</dbReference>
<dbReference type="EMBL" id="JAVXUO010001996">
    <property type="protein sequence ID" value="KAK2977380.1"/>
    <property type="molecule type" value="Genomic_DNA"/>
</dbReference>
<evidence type="ECO:0000256" key="3">
    <source>
        <dbReference type="ARBA" id="ARBA00022729"/>
    </source>
</evidence>
<feature type="domain" description="Lipase-like C-terminal" evidence="7">
    <location>
        <begin position="73"/>
        <end position="160"/>
    </location>
</feature>
<dbReference type="InterPro" id="IPR056304">
    <property type="entry name" value="Lip-like_C"/>
</dbReference>
<keyword evidence="2" id="KW-0964">Secreted</keyword>
<name>A0AA88RP23_9ASTE</name>
<keyword evidence="3" id="KW-0732">Signal</keyword>